<dbReference type="PROSITE" id="PS50975">
    <property type="entry name" value="ATP_GRASP"/>
    <property type="match status" value="1"/>
</dbReference>
<dbReference type="InterPro" id="IPR013785">
    <property type="entry name" value="Aldolase_TIM"/>
</dbReference>
<sequence>MATTAIDQIGLPDKEIQKLFQFHDSLSDTDLSNLFTTVTLQISNWLESIHLSVFTLEQNVQRHHVQNQDLKPLELAMERLEPFIQTLPEISELISTNSAYITTTKIQSEWSGLQHFLASVKKLVFTSQETHSVALTLNQLLVQMDDVSTLLFDFQEKKHHAAVPTSSLSEKAGSESTNSFYSDSETTKHKDDQAMADLDAVFEPLLNTMEHMYHRMAQQDDPILQKRFEKVKEKWETLQYERDELKWEHKEDRWLTVFRRVADQVDVMIDGLDRSVVQCYSLIQHMRDWQATQLPATPTFALDKFTKALKLHSKSSPPNTPPPVDKEKFRSVEKSFEAKYKYYTPSIDRMLAMLGNGISARASRDNQTSQRHDSMLQRWHHLKEVMDELRMRDLAETERMLSSSSSISSASSSPTDSNSNHSRWRGIRYRTPEPSAEKHEWGRVRSVTPNHALGRSSPRKSIPNSPQTEYYQQSLLRGSISDSSSVGSSPPPKRQTKTPRPTRNGSTLTTKQEDFYDADERDYGIDLMKLSKTSTTNKRSPSSMGSRPATATATTAPRSKTPTYKRSTAGAGGVRSKSSMGDISLRTMSPSFSKRSVTPSLIPRPKTPTSRYGSQQQKPPPVPPIPKYVSHRKPDISVRDDCVYRPDPKDTLDIEVAHIVNASPISIQCQRAQPGRYYFGNELSMSSMGGKKMYTCKLMTYADRRGGQFKNNKVLIRVGGGWQDLEFFLLEHSSLMASDVVVRSFGATADLTNQSNMSQPQSQQHLQAQQPVREHSVETIRRNSEVMGNLRKLMVANRGEIAIRCFRTAHELSMKTVAIFSNEDRLSMHRYKADESYQIGQLGQFTPVGAYLAQDEIVRIAKERNVSMIHPGYGFLSENAEFARKVEAAGITFIGPSPEVIGSLGDKTKARTIAMNCDVPVVPGTPGPVSDYSEAKAFIDEYGFPIIIKAAMGGGGRGMRVVRDIESFEDSFHRAKSEALSAFGDGTVFIERFLDKPRHIEVQLLADRAGNVVHLFERDCSVQRRHQKVVEIAPAKNLDNKCREAILADAIKIAKAVKYKNAGTAEFLVDDQNRHYFIEINPRIQVEHTITEEITGIDIVAAQIQIAAGALLPQLGLTQQRIRQRGYAIQCRVTTEDPEKGFQPDTGKIEVYRSSGGNGVRLDGGAGFAGAVITPHYDSLLVKVTCTGSTYEVARRKVVRALVEFRIRGVKTNIPFLQRLVTYPTFITGNCWTTFIDDTPDLFELVQYQNRAQRMLGYLGDVVVNGSQVKGQVGEPTYKHEIDIPLLVDSQGNNIDPTTPAPEGWRKVLLDQGPDGFAKAVRAHPGVLIMDTTWRDAHQSLLATRVRTIDLLRIAQTTAHGLSNAFSLECWGGATFDVCMRFLHEDPWDRLMNLRKAVPNIPFQMLLRGANAVGYTSYPDNVVYEFCDKAVKAGMDIFRVFDSLNYIENMKLGIDAVKKAGGVVEASICYTGDVSDKNRTKYTLEYYVDLTQQLVDEGIHILGIKDMAGLLKPTAATLLVSTLREKFPNLPIHLHTHDTAGTGVASMMAAAAAGADIVDAAIDSMSGMTSQPAMGALVAALEQTNMGTGISMKNVHALNSYWEQARLLYSCFEANVKSADSGVYDHEMPGGQYTNLMFQAQQLGLGTQWIHIKKAYTEANKLCGDVVKVTPSSKVVGDLAQFMVSNNLTGEDVVERASSLSFPTSVVEFFQGYLGQPYGGFPEPLRSNIIRDLPPINGRPGATLQPLDLGQLKSELTAKYGSNIRDYDVISAALYPRVFADYRDTVSQFGDLSVIPTRYFLSKPEIGEEFQVEIEEGKTLIIKLLAVGPLNSTGKRDVYFELNGEARVVGIVDTNAAVEAVTRERANPGKPGDVAAPMSGVVIEVKAKVGQLLKAGDQIAVLSAMKMETIVTAPIAGRVDRVIAQTGDSLNSGDLVVQIVKEE</sequence>
<dbReference type="InterPro" id="IPR003108">
    <property type="entry name" value="GAR_dom"/>
</dbReference>
<evidence type="ECO:0000256" key="17">
    <source>
        <dbReference type="SAM" id="MobiDB-lite"/>
    </source>
</evidence>
<dbReference type="GO" id="GO:0004736">
    <property type="term" value="F:pyruvate carboxylase activity"/>
    <property type="evidence" value="ECO:0007669"/>
    <property type="project" value="UniProtKB-EC"/>
</dbReference>
<dbReference type="Gene3D" id="3.20.20.70">
    <property type="entry name" value="Aldolase class I"/>
    <property type="match status" value="1"/>
</dbReference>
<feature type="compositionally biased region" description="Polar residues" evidence="17">
    <location>
        <begin position="164"/>
        <end position="184"/>
    </location>
</feature>
<dbReference type="Proteomes" id="UP000650833">
    <property type="component" value="Unassembled WGS sequence"/>
</dbReference>
<feature type="region of interest" description="Disordered" evidence="17">
    <location>
        <begin position="529"/>
        <end position="631"/>
    </location>
</feature>
<dbReference type="InterPro" id="IPR003379">
    <property type="entry name" value="Carboxylase_cons_dom"/>
</dbReference>
<comment type="cofactor">
    <cofactor evidence="1">
        <name>biotin</name>
        <dbReference type="ChEBI" id="CHEBI:57586"/>
    </cofactor>
</comment>
<feature type="region of interest" description="Disordered" evidence="17">
    <location>
        <begin position="163"/>
        <end position="188"/>
    </location>
</feature>
<dbReference type="Pfam" id="PF02785">
    <property type="entry name" value="Biotin_carb_C"/>
    <property type="match status" value="1"/>
</dbReference>
<dbReference type="GO" id="GO:0006094">
    <property type="term" value="P:gluconeogenesis"/>
    <property type="evidence" value="ECO:0007669"/>
    <property type="project" value="UniProtKB-UniPathway"/>
</dbReference>
<dbReference type="InterPro" id="IPR000891">
    <property type="entry name" value="PYR_CT"/>
</dbReference>
<feature type="compositionally biased region" description="Polar residues" evidence="17">
    <location>
        <begin position="576"/>
        <end position="599"/>
    </location>
</feature>
<proteinExistence type="predicted"/>
<keyword evidence="6" id="KW-0312">Gluconeogenesis</keyword>
<dbReference type="FunFam" id="3.30.470.20:FF:000012">
    <property type="entry name" value="Pyruvate carboxylase"/>
    <property type="match status" value="1"/>
</dbReference>
<dbReference type="InterPro" id="IPR005479">
    <property type="entry name" value="CPAse_ATP-bd"/>
</dbReference>
<dbReference type="SMART" id="SM00878">
    <property type="entry name" value="Biotin_carb_C"/>
    <property type="match status" value="1"/>
</dbReference>
<dbReference type="InterPro" id="IPR005481">
    <property type="entry name" value="BC-like_N"/>
</dbReference>
<dbReference type="PANTHER" id="PTHR43778:SF2">
    <property type="entry name" value="PYRUVATE CARBOXYLASE, MITOCHONDRIAL"/>
    <property type="match status" value="1"/>
</dbReference>
<dbReference type="FunFam" id="3.40.50.20:FF:000010">
    <property type="entry name" value="Propionyl-CoA carboxylase subunit alpha"/>
    <property type="match status" value="1"/>
</dbReference>
<organism evidence="23 24">
    <name type="scientific">Mucor plumbeus</name>
    <dbReference type="NCBI Taxonomy" id="97098"/>
    <lineage>
        <taxon>Eukaryota</taxon>
        <taxon>Fungi</taxon>
        <taxon>Fungi incertae sedis</taxon>
        <taxon>Mucoromycota</taxon>
        <taxon>Mucoromycotina</taxon>
        <taxon>Mucoromycetes</taxon>
        <taxon>Mucorales</taxon>
        <taxon>Mucorineae</taxon>
        <taxon>Mucoraceae</taxon>
        <taxon>Mucor</taxon>
    </lineage>
</organism>
<dbReference type="PROSITE" id="PS50968">
    <property type="entry name" value="BIOTINYL_LIPOYL"/>
    <property type="match status" value="1"/>
</dbReference>
<evidence type="ECO:0000256" key="3">
    <source>
        <dbReference type="ARBA" id="ARBA00004245"/>
    </source>
</evidence>
<evidence type="ECO:0000256" key="13">
    <source>
        <dbReference type="ARBA" id="ARBA00023267"/>
    </source>
</evidence>
<dbReference type="InterPro" id="IPR016185">
    <property type="entry name" value="PreATP-grasp_dom_sf"/>
</dbReference>
<feature type="compositionally biased region" description="Low complexity" evidence="17">
    <location>
        <begin position="402"/>
        <end position="421"/>
    </location>
</feature>
<dbReference type="Gene3D" id="2.40.50.100">
    <property type="match status" value="1"/>
</dbReference>
<evidence type="ECO:0000256" key="8">
    <source>
        <dbReference type="ARBA" id="ARBA00022598"/>
    </source>
</evidence>
<feature type="compositionally biased region" description="Polar residues" evidence="17">
    <location>
        <begin position="607"/>
        <end position="617"/>
    </location>
</feature>
<dbReference type="GO" id="GO:0005524">
    <property type="term" value="F:ATP binding"/>
    <property type="evidence" value="ECO:0007669"/>
    <property type="project" value="UniProtKB-UniRule"/>
</dbReference>
<feature type="domain" description="GAR" evidence="22">
    <location>
        <begin position="647"/>
        <end position="736"/>
    </location>
</feature>
<keyword evidence="7" id="KW-0963">Cytoplasm</keyword>
<dbReference type="PROSITE" id="PS00188">
    <property type="entry name" value="BIOTIN"/>
    <property type="match status" value="1"/>
</dbReference>
<evidence type="ECO:0000256" key="2">
    <source>
        <dbReference type="ARBA" id="ARBA00002380"/>
    </source>
</evidence>
<evidence type="ECO:0000256" key="5">
    <source>
        <dbReference type="ARBA" id="ARBA00013057"/>
    </source>
</evidence>
<dbReference type="GO" id="GO:0005856">
    <property type="term" value="C:cytoskeleton"/>
    <property type="evidence" value="ECO:0007669"/>
    <property type="project" value="UniProtKB-SubCell"/>
</dbReference>
<dbReference type="SUPFAM" id="SSF51230">
    <property type="entry name" value="Single hybrid motif"/>
    <property type="match status" value="1"/>
</dbReference>
<dbReference type="Pfam" id="PF00364">
    <property type="entry name" value="Biotin_lipoyl"/>
    <property type="match status" value="1"/>
</dbReference>
<comment type="function">
    <text evidence="2">Pyruvate carboxylase catalyzes a 2-step reaction, involving the ATP-dependent carboxylation of the covalently attached biotin in the first step and the transfer of the carboxyl group to pyruvate in the second.</text>
</comment>
<dbReference type="NCBIfam" id="NF006761">
    <property type="entry name" value="PRK09282.1"/>
    <property type="match status" value="1"/>
</dbReference>
<feature type="region of interest" description="Disordered" evidence="17">
    <location>
        <begin position="400"/>
        <end position="517"/>
    </location>
</feature>
<comment type="caution">
    <text evidence="23">The sequence shown here is derived from an EMBL/GenBank/DDBJ whole genome shotgun (WGS) entry which is preliminary data.</text>
</comment>
<feature type="compositionally biased region" description="Polar residues" evidence="17">
    <location>
        <begin position="531"/>
        <end position="545"/>
    </location>
</feature>
<keyword evidence="24" id="KW-1185">Reference proteome</keyword>
<evidence type="ECO:0000256" key="15">
    <source>
        <dbReference type="ARBA" id="ARBA00049382"/>
    </source>
</evidence>
<comment type="pathway">
    <text evidence="4">Carbohydrate biosynthesis; gluconeogenesis.</text>
</comment>
<dbReference type="Pfam" id="PF00682">
    <property type="entry name" value="HMGL-like"/>
    <property type="match status" value="1"/>
</dbReference>
<keyword evidence="9" id="KW-0479">Metal-binding</keyword>
<dbReference type="InterPro" id="IPR011054">
    <property type="entry name" value="Rudment_hybrid_motif"/>
</dbReference>
<keyword evidence="11 16" id="KW-0067">ATP-binding</keyword>
<feature type="region of interest" description="Disordered" evidence="17">
    <location>
        <begin position="754"/>
        <end position="774"/>
    </location>
</feature>
<dbReference type="PROSITE" id="PS50991">
    <property type="entry name" value="PYR_CT"/>
    <property type="match status" value="1"/>
</dbReference>
<dbReference type="PROSITE" id="PS00866">
    <property type="entry name" value="CPSASE_1"/>
    <property type="match status" value="1"/>
</dbReference>
<dbReference type="PROSITE" id="PS50979">
    <property type="entry name" value="BC"/>
    <property type="match status" value="1"/>
</dbReference>
<dbReference type="FunFam" id="3.20.20.70:FF:000033">
    <property type="entry name" value="Pyruvate carboxylase"/>
    <property type="match status" value="1"/>
</dbReference>
<name>A0A8H7UU96_9FUNG</name>
<evidence type="ECO:0000313" key="24">
    <source>
        <dbReference type="Proteomes" id="UP000650833"/>
    </source>
</evidence>
<evidence type="ECO:0000256" key="9">
    <source>
        <dbReference type="ARBA" id="ARBA00022723"/>
    </source>
</evidence>
<dbReference type="GO" id="GO:0008017">
    <property type="term" value="F:microtubule binding"/>
    <property type="evidence" value="ECO:0007669"/>
    <property type="project" value="InterPro"/>
</dbReference>
<dbReference type="SUPFAM" id="SSF56059">
    <property type="entry name" value="Glutathione synthetase ATP-binding domain-like"/>
    <property type="match status" value="1"/>
</dbReference>
<dbReference type="InterPro" id="IPR005482">
    <property type="entry name" value="Biotin_COase_C"/>
</dbReference>
<keyword evidence="12" id="KW-0206">Cytoskeleton</keyword>
<evidence type="ECO:0000259" key="19">
    <source>
        <dbReference type="PROSITE" id="PS50975"/>
    </source>
</evidence>
<dbReference type="InterPro" id="IPR001882">
    <property type="entry name" value="Biotin_BS"/>
</dbReference>
<dbReference type="PANTHER" id="PTHR43778">
    <property type="entry name" value="PYRUVATE CARBOXYLASE"/>
    <property type="match status" value="1"/>
</dbReference>
<evidence type="ECO:0000256" key="16">
    <source>
        <dbReference type="PROSITE-ProRule" id="PRU00409"/>
    </source>
</evidence>
<evidence type="ECO:0000256" key="12">
    <source>
        <dbReference type="ARBA" id="ARBA00023212"/>
    </source>
</evidence>
<dbReference type="InterPro" id="IPR005930">
    <property type="entry name" value="Pyruv_COase"/>
</dbReference>
<dbReference type="GO" id="GO:0005737">
    <property type="term" value="C:cytoplasm"/>
    <property type="evidence" value="ECO:0007669"/>
    <property type="project" value="TreeGrafter"/>
</dbReference>
<feature type="compositionally biased region" description="Polar residues" evidence="17">
    <location>
        <begin position="557"/>
        <end position="566"/>
    </location>
</feature>
<dbReference type="UniPathway" id="UPA00138"/>
<dbReference type="InterPro" id="IPR000089">
    <property type="entry name" value="Biotin_lipoyl"/>
</dbReference>
<keyword evidence="10 16" id="KW-0547">Nucleotide-binding</keyword>
<dbReference type="SUPFAM" id="SSF143575">
    <property type="entry name" value="GAS2 domain-like"/>
    <property type="match status" value="1"/>
</dbReference>
<evidence type="ECO:0000256" key="14">
    <source>
        <dbReference type="ARBA" id="ARBA00023268"/>
    </source>
</evidence>
<dbReference type="PROSITE" id="PS00867">
    <property type="entry name" value="CPSASE_2"/>
    <property type="match status" value="1"/>
</dbReference>
<dbReference type="Gene3D" id="3.30.470.20">
    <property type="entry name" value="ATP-grasp fold, B domain"/>
    <property type="match status" value="1"/>
</dbReference>
<dbReference type="SUPFAM" id="SSF89000">
    <property type="entry name" value="post-HMGL domain-like"/>
    <property type="match status" value="1"/>
</dbReference>
<dbReference type="FunFam" id="2.40.50.100:FF:000003">
    <property type="entry name" value="Acetyl-CoA carboxylase biotin carboxyl carrier protein"/>
    <property type="match status" value="1"/>
</dbReference>
<dbReference type="SUPFAM" id="SSF51246">
    <property type="entry name" value="Rudiment single hybrid motif"/>
    <property type="match status" value="1"/>
</dbReference>
<dbReference type="SUPFAM" id="SSF52440">
    <property type="entry name" value="PreATP-grasp domain"/>
    <property type="match status" value="1"/>
</dbReference>
<dbReference type="OrthoDB" id="196847at2759"/>
<feature type="domain" description="Pyruvate carboxyltransferase" evidence="21">
    <location>
        <begin position="1327"/>
        <end position="1596"/>
    </location>
</feature>
<dbReference type="CDD" id="cd07937">
    <property type="entry name" value="DRE_TIM_PC_TC_5S"/>
    <property type="match status" value="1"/>
</dbReference>
<dbReference type="InterPro" id="IPR055268">
    <property type="entry name" value="PCB-like"/>
</dbReference>
<feature type="domain" description="ATP-grasp" evidence="19">
    <location>
        <begin position="911"/>
        <end position="1108"/>
    </location>
</feature>
<comment type="subcellular location">
    <subcellularLocation>
        <location evidence="3">Cytoplasm</location>
        <location evidence="3">Cytoskeleton</location>
    </subcellularLocation>
</comment>
<evidence type="ECO:0000256" key="6">
    <source>
        <dbReference type="ARBA" id="ARBA00022432"/>
    </source>
</evidence>
<feature type="domain" description="Biotin carboxylation" evidence="20">
    <location>
        <begin position="789"/>
        <end position="1241"/>
    </location>
</feature>
<dbReference type="InterPro" id="IPR011761">
    <property type="entry name" value="ATP-grasp"/>
</dbReference>
<dbReference type="FunFam" id="3.30.1490.20:FF:000018">
    <property type="entry name" value="Biotin carboxylase"/>
    <property type="match status" value="1"/>
</dbReference>
<accession>A0A8H7UU96</accession>
<dbReference type="InterPro" id="IPR011053">
    <property type="entry name" value="Single_hybrid_motif"/>
</dbReference>
<feature type="compositionally biased region" description="Polar residues" evidence="17">
    <location>
        <begin position="462"/>
        <end position="473"/>
    </location>
</feature>
<evidence type="ECO:0000259" key="18">
    <source>
        <dbReference type="PROSITE" id="PS50968"/>
    </source>
</evidence>
<evidence type="ECO:0000259" key="21">
    <source>
        <dbReference type="PROSITE" id="PS50991"/>
    </source>
</evidence>
<dbReference type="NCBIfam" id="TIGR01235">
    <property type="entry name" value="pyruv_carbox"/>
    <property type="match status" value="1"/>
</dbReference>
<dbReference type="Gene3D" id="3.30.920.20">
    <property type="entry name" value="Gas2-like domain"/>
    <property type="match status" value="1"/>
</dbReference>
<keyword evidence="8" id="KW-0436">Ligase</keyword>
<comment type="catalytic activity">
    <reaction evidence="15">
        <text>hydrogencarbonate + pyruvate + ATP = oxaloacetate + ADP + phosphate + H(+)</text>
        <dbReference type="Rhea" id="RHEA:20844"/>
        <dbReference type="ChEBI" id="CHEBI:15361"/>
        <dbReference type="ChEBI" id="CHEBI:15378"/>
        <dbReference type="ChEBI" id="CHEBI:16452"/>
        <dbReference type="ChEBI" id="CHEBI:17544"/>
        <dbReference type="ChEBI" id="CHEBI:30616"/>
        <dbReference type="ChEBI" id="CHEBI:43474"/>
        <dbReference type="ChEBI" id="CHEBI:456216"/>
        <dbReference type="EC" id="6.4.1.1"/>
    </reaction>
</comment>
<dbReference type="Pfam" id="PF02436">
    <property type="entry name" value="PYC_OADA"/>
    <property type="match status" value="1"/>
</dbReference>
<dbReference type="CDD" id="cd06850">
    <property type="entry name" value="biotinyl_domain"/>
    <property type="match status" value="1"/>
</dbReference>
<keyword evidence="13" id="KW-0092">Biotin</keyword>
<evidence type="ECO:0000313" key="23">
    <source>
        <dbReference type="EMBL" id="KAG2191079.1"/>
    </source>
</evidence>
<dbReference type="GO" id="GO:0046872">
    <property type="term" value="F:metal ion binding"/>
    <property type="evidence" value="ECO:0007669"/>
    <property type="project" value="UniProtKB-KW"/>
</dbReference>
<dbReference type="SUPFAM" id="SSF51569">
    <property type="entry name" value="Aldolase"/>
    <property type="match status" value="1"/>
</dbReference>
<evidence type="ECO:0000256" key="10">
    <source>
        <dbReference type="ARBA" id="ARBA00022741"/>
    </source>
</evidence>
<dbReference type="EMBL" id="JAEPRC010000869">
    <property type="protein sequence ID" value="KAG2191079.1"/>
    <property type="molecule type" value="Genomic_DNA"/>
</dbReference>
<evidence type="ECO:0000256" key="4">
    <source>
        <dbReference type="ARBA" id="ARBA00004742"/>
    </source>
</evidence>
<protein>
    <recommendedName>
        <fullName evidence="5">pyruvate carboxylase</fullName>
        <ecNumber evidence="5">6.4.1.1</ecNumber>
    </recommendedName>
</protein>
<evidence type="ECO:0000256" key="1">
    <source>
        <dbReference type="ARBA" id="ARBA00001953"/>
    </source>
</evidence>
<feature type="domain" description="Lipoyl-binding" evidence="18">
    <location>
        <begin position="1865"/>
        <end position="1940"/>
    </location>
</feature>
<reference evidence="23" key="1">
    <citation type="submission" date="2020-12" db="EMBL/GenBank/DDBJ databases">
        <title>Metabolic potential, ecology and presence of endohyphal bacteria is reflected in genomic diversity of Mucoromycotina.</title>
        <authorList>
            <person name="Muszewska A."/>
            <person name="Okrasinska A."/>
            <person name="Steczkiewicz K."/>
            <person name="Drgas O."/>
            <person name="Orlowska M."/>
            <person name="Perlinska-Lenart U."/>
            <person name="Aleksandrzak-Piekarczyk T."/>
            <person name="Szatraj K."/>
            <person name="Zielenkiewicz U."/>
            <person name="Pilsyk S."/>
            <person name="Malc E."/>
            <person name="Mieczkowski P."/>
            <person name="Kruszewska J.S."/>
            <person name="Biernat P."/>
            <person name="Pawlowska J."/>
        </authorList>
    </citation>
    <scope>NUCLEOTIDE SEQUENCE</scope>
    <source>
        <strain evidence="23">CBS 226.32</strain>
    </source>
</reference>
<dbReference type="PROSITE" id="PS51460">
    <property type="entry name" value="GAR"/>
    <property type="match status" value="1"/>
</dbReference>
<dbReference type="Pfam" id="PF02786">
    <property type="entry name" value="CPSase_L_D2"/>
    <property type="match status" value="1"/>
</dbReference>
<dbReference type="NCBIfam" id="NF009554">
    <property type="entry name" value="PRK12999.1"/>
    <property type="match status" value="1"/>
</dbReference>
<feature type="compositionally biased region" description="Low complexity" evidence="17">
    <location>
        <begin position="474"/>
        <end position="488"/>
    </location>
</feature>
<evidence type="ECO:0000259" key="22">
    <source>
        <dbReference type="PROSITE" id="PS51460"/>
    </source>
</evidence>
<keyword evidence="14" id="KW-0511">Multifunctional enzyme</keyword>
<evidence type="ECO:0000259" key="20">
    <source>
        <dbReference type="PROSITE" id="PS50979"/>
    </source>
</evidence>
<dbReference type="EC" id="6.4.1.1" evidence="5"/>
<dbReference type="InterPro" id="IPR011764">
    <property type="entry name" value="Biotin_carboxylation_dom"/>
</dbReference>
<evidence type="ECO:0000256" key="7">
    <source>
        <dbReference type="ARBA" id="ARBA00022490"/>
    </source>
</evidence>
<dbReference type="InterPro" id="IPR036534">
    <property type="entry name" value="GAR_dom_sf"/>
</dbReference>
<dbReference type="Pfam" id="PF00289">
    <property type="entry name" value="Biotin_carb_N"/>
    <property type="match status" value="1"/>
</dbReference>
<feature type="compositionally biased region" description="Low complexity" evidence="17">
    <location>
        <begin position="754"/>
        <end position="770"/>
    </location>
</feature>
<gene>
    <name evidence="23" type="ORF">INT46_011327</name>
</gene>
<evidence type="ECO:0000256" key="11">
    <source>
        <dbReference type="ARBA" id="ARBA00022840"/>
    </source>
</evidence>